<dbReference type="PANTHER" id="PTHR35910">
    <property type="entry name" value="2EXR DOMAIN-CONTAINING PROTEIN"/>
    <property type="match status" value="1"/>
</dbReference>
<dbReference type="Pfam" id="PF20150">
    <property type="entry name" value="2EXR"/>
    <property type="match status" value="1"/>
</dbReference>
<organism evidence="2 3">
    <name type="scientific">Oculimacula yallundae</name>
    <dbReference type="NCBI Taxonomy" id="86028"/>
    <lineage>
        <taxon>Eukaryota</taxon>
        <taxon>Fungi</taxon>
        <taxon>Dikarya</taxon>
        <taxon>Ascomycota</taxon>
        <taxon>Pezizomycotina</taxon>
        <taxon>Leotiomycetes</taxon>
        <taxon>Helotiales</taxon>
        <taxon>Ploettnerulaceae</taxon>
        <taxon>Oculimacula</taxon>
    </lineage>
</organism>
<dbReference type="InterPro" id="IPR045518">
    <property type="entry name" value="2EXR"/>
</dbReference>
<dbReference type="PANTHER" id="PTHR35910:SF6">
    <property type="entry name" value="2EXR DOMAIN-CONTAINING PROTEIN"/>
    <property type="match status" value="1"/>
</dbReference>
<evidence type="ECO:0000313" key="2">
    <source>
        <dbReference type="EMBL" id="KAL2064245.1"/>
    </source>
</evidence>
<keyword evidence="3" id="KW-1185">Reference proteome</keyword>
<name>A0ABR4C2U0_9HELO</name>
<comment type="caution">
    <text evidence="2">The sequence shown here is derived from an EMBL/GenBank/DDBJ whole genome shotgun (WGS) entry which is preliminary data.</text>
</comment>
<gene>
    <name evidence="2" type="ORF">VTL71DRAFT_4739</name>
</gene>
<sequence length="257" mass="29926">MASPASSGAFPFFSLLPSELRRRIWEESLPPRAVHFPHVPLEDRMALWEREICDGSSAPRPKSDTGSLSVLGASYESYHTLNRLYKELFGFRIPEMDEDFMLRGYDVQWMRVYRGVRFNPKIDTLCISTDFCNTMIKYGKVALEPLRFVSVHLADMFVRDGGNVGVELEFPSIMCLFLNAPNLESICLVLGFPEYRLERESFSFPSYYAINVEGALRDYWDTWRDTRGMDMYSQDDKGRAQAWRDRERWRKTVSVSF</sequence>
<protein>
    <recommendedName>
        <fullName evidence="1">2EXR domain-containing protein</fullName>
    </recommendedName>
</protein>
<dbReference type="Proteomes" id="UP001595075">
    <property type="component" value="Unassembled WGS sequence"/>
</dbReference>
<dbReference type="EMBL" id="JAZHXI010000014">
    <property type="protein sequence ID" value="KAL2064245.1"/>
    <property type="molecule type" value="Genomic_DNA"/>
</dbReference>
<proteinExistence type="predicted"/>
<evidence type="ECO:0000259" key="1">
    <source>
        <dbReference type="Pfam" id="PF20150"/>
    </source>
</evidence>
<reference evidence="2 3" key="1">
    <citation type="journal article" date="2024" name="Commun. Biol.">
        <title>Comparative genomic analysis of thermophilic fungi reveals convergent evolutionary adaptations and gene losses.</title>
        <authorList>
            <person name="Steindorff A.S."/>
            <person name="Aguilar-Pontes M.V."/>
            <person name="Robinson A.J."/>
            <person name="Andreopoulos B."/>
            <person name="LaButti K."/>
            <person name="Kuo A."/>
            <person name="Mondo S."/>
            <person name="Riley R."/>
            <person name="Otillar R."/>
            <person name="Haridas S."/>
            <person name="Lipzen A."/>
            <person name="Grimwood J."/>
            <person name="Schmutz J."/>
            <person name="Clum A."/>
            <person name="Reid I.D."/>
            <person name="Moisan M.C."/>
            <person name="Butler G."/>
            <person name="Nguyen T.T.M."/>
            <person name="Dewar K."/>
            <person name="Conant G."/>
            <person name="Drula E."/>
            <person name="Henrissat B."/>
            <person name="Hansel C."/>
            <person name="Singer S."/>
            <person name="Hutchinson M.I."/>
            <person name="de Vries R.P."/>
            <person name="Natvig D.O."/>
            <person name="Powell A.J."/>
            <person name="Tsang A."/>
            <person name="Grigoriev I.V."/>
        </authorList>
    </citation>
    <scope>NUCLEOTIDE SEQUENCE [LARGE SCALE GENOMIC DNA]</scope>
    <source>
        <strain evidence="2 3">CBS 494.80</strain>
    </source>
</reference>
<feature type="domain" description="2EXR" evidence="1">
    <location>
        <begin position="10"/>
        <end position="125"/>
    </location>
</feature>
<evidence type="ECO:0000313" key="3">
    <source>
        <dbReference type="Proteomes" id="UP001595075"/>
    </source>
</evidence>
<accession>A0ABR4C2U0</accession>